<organism evidence="1 2">
    <name type="scientific">Massilia psychrophila</name>
    <dbReference type="NCBI Taxonomy" id="1603353"/>
    <lineage>
        <taxon>Bacteria</taxon>
        <taxon>Pseudomonadati</taxon>
        <taxon>Pseudomonadota</taxon>
        <taxon>Betaproteobacteria</taxon>
        <taxon>Burkholderiales</taxon>
        <taxon>Oxalobacteraceae</taxon>
        <taxon>Telluria group</taxon>
        <taxon>Massilia</taxon>
    </lineage>
</organism>
<comment type="caution">
    <text evidence="1">The sequence shown here is derived from an EMBL/GenBank/DDBJ whole genome shotgun (WGS) entry which is preliminary data.</text>
</comment>
<proteinExistence type="predicted"/>
<dbReference type="AlphaFoldDB" id="A0A2G8SX00"/>
<keyword evidence="2" id="KW-1185">Reference proteome</keyword>
<name>A0A2G8SX00_9BURK</name>
<gene>
    <name evidence="1" type="ORF">CR103_20425</name>
</gene>
<evidence type="ECO:0000313" key="2">
    <source>
        <dbReference type="Proteomes" id="UP000228593"/>
    </source>
</evidence>
<reference evidence="1 2" key="1">
    <citation type="submission" date="2017-10" db="EMBL/GenBank/DDBJ databases">
        <title>Massilia psychrophilum sp. nov., a novel purple-pigmented bacterium isolated from Tianshan glacier, Xinjiang Municipality, China.</title>
        <authorList>
            <person name="Wang H."/>
        </authorList>
    </citation>
    <scope>NUCLEOTIDE SEQUENCE [LARGE SCALE GENOMIC DNA]</scope>
    <source>
        <strain evidence="1 2">JCM 30813</strain>
    </source>
</reference>
<sequence length="154" mass="17898">MLEVQPQDSRGYFMLPQAPEGAGYYVYGTPENGASQYADPRLITIILFVEREWQLIDNRQFGIGNMSLADGVKHKDHSSHMKGLEVDVRPVRKDGRHQSVRYFDSDYDSIATEKLINIFQNFAPGKMRIYFNDNRIPGVRHRDKHDNHFHFEIA</sequence>
<evidence type="ECO:0008006" key="3">
    <source>
        <dbReference type="Google" id="ProtNLM"/>
    </source>
</evidence>
<dbReference type="Proteomes" id="UP000228593">
    <property type="component" value="Unassembled WGS sequence"/>
</dbReference>
<dbReference type="RefSeq" id="WP_099917767.1">
    <property type="nucleotide sequence ID" value="NZ_BMHS01000038.1"/>
</dbReference>
<dbReference type="OrthoDB" id="8756136at2"/>
<dbReference type="Gene3D" id="3.30.1380.10">
    <property type="match status" value="1"/>
</dbReference>
<accession>A0A2G8SX00</accession>
<evidence type="ECO:0000313" key="1">
    <source>
        <dbReference type="EMBL" id="PIL38008.1"/>
    </source>
</evidence>
<dbReference type="InterPro" id="IPR009045">
    <property type="entry name" value="Zn_M74/Hedgehog-like"/>
</dbReference>
<protein>
    <recommendedName>
        <fullName evidence="3">Penicillin-insensitive murein endopeptidase</fullName>
    </recommendedName>
</protein>
<dbReference type="SUPFAM" id="SSF55166">
    <property type="entry name" value="Hedgehog/DD-peptidase"/>
    <property type="match status" value="1"/>
</dbReference>
<dbReference type="EMBL" id="PDOB01000052">
    <property type="protein sequence ID" value="PIL38008.1"/>
    <property type="molecule type" value="Genomic_DNA"/>
</dbReference>